<accession>A0A1E1J8A0</accession>
<dbReference type="EMBL" id="CALQ01001888">
    <property type="protein sequence ID" value="CCM19844.1"/>
    <property type="molecule type" value="Genomic_DNA"/>
</dbReference>
<feature type="compositionally biased region" description="Polar residues" evidence="1">
    <location>
        <begin position="1191"/>
        <end position="1214"/>
    </location>
</feature>
<organism evidence="2">
    <name type="scientific">Leishmania guyanensis</name>
    <dbReference type="NCBI Taxonomy" id="5670"/>
    <lineage>
        <taxon>Eukaryota</taxon>
        <taxon>Discoba</taxon>
        <taxon>Euglenozoa</taxon>
        <taxon>Kinetoplastea</taxon>
        <taxon>Metakinetoplastina</taxon>
        <taxon>Trypanosomatida</taxon>
        <taxon>Trypanosomatidae</taxon>
        <taxon>Leishmaniinae</taxon>
        <taxon>Leishmania</taxon>
        <taxon>Leishmania guyanensis species complex</taxon>
    </lineage>
</organism>
<sequence>MSLFSTAKPTSASASQSFAFVDTSQSVPHAASCPAVASSKQPNTSGASHVGKMATQISVLESLANLFSSREVRAPSVEVALLPRLGRLADSDALENHVGESDYIVETLAAAPYSVLNDASSSSSILLLPELQSPVISLPIQSSSSAPQECAYDTRLGGGWPQQASVTNELASLTKALSVLSAILQRSQRAHQRSRNFGHLLTLLTDGRFVATAAEQVQTLWLRCNGHAGLVGAQAGEDAALSLYCDVLLLVAYHARTAGSSDKVSSILVVSEEVLASLYAVNRDMGAELVRAAAHRPAYLRRSVVSLTAFCILQAAGLPHRVLEDALLNLELGSAAQANMAHMAFMAALPTTWSHMTLMWQCRVLEVVRKATLYDTAADVASCTDSATAVCVIKRISAWVYGYAMHSFLSVLSEAAWYYCTADALLHISRAVSVYGPTWTAYSESYMNLVSFLHRALSRYELPYAQGESAALRVAAPGASKGTLAGSSRATLRANQRVGVHSTQRTESSVESLMRRAILGAAGTGNDAGFPDQQRGEDRITCTAFHTSDSASVEGDGVLGESDDSPESFLARCEADPDSPRNFVFYLSLLAYVTSALPSLLDSLGELRLFFYLSQSTRTTVIANNAAPAGGAEATEAPHSASGRGRSLFALCMDGLRVTLNSALAHTTEKKSVQDREKRLLCESATTLLCAFLSQFPHSLQQLEKEAGVCHLVSLANQVVTTILKAPRPSLRMKRLAYRLLQRYASAVDSLGGVMAHLLAPSHWAALRLDDEYVEADWTACLQLYPHLCRTIYELSPAEPGRLVSLLAGIPAGAFSCSSSGAATATTLVHAIFTLIEDHAEDATLFAGVTVPQLPQVIARIGEALDTLAKAYVKGNWMVGGESTWCSVCAAASLLYKAVLLYDVPALVATAVFPAPSGLQGRISGGSVMSEMRDGGGACRSRSVVQVLLQLLCEDLLAPIHHAVTELLVAALHATALHRTSDFVLQMFRSHLSPNEVVAITQRILQMQRVNVGSPSNAMRLELVQAMAMWCPALFLFVFGPEKRDVGEDADASEGAADGRCGSGDSGVDSGSVDQPKTQPAGLPLMQLLVETVRSDKAALYEKALALNILRSSGMTRLVPVQEIVSLVPRNDGDETKTNPSRKGGEWEEATLVVACVAYVNARVALELSKAKLTGSTLDSCAASGAGGEVNDSNKSTTSTRDSTTAPPTQQRRSTLVPLSPFGSTSARSKVLAPYTDIMDQLLRHGAAALQRVRSLYDVEWCEVDYDDQTNWLARQATRLTLGENTDVSASVILPRGSAVTASKRLACGSQLDSVHTTLHRTSQVSALSRCAVPTALAAASAARAKRELSNTATSFHTLSSESVEVVAAHRRLFPVGTAATRFFLGTGDDQRLNSLAAQLDTMADLATALEQLLWLSGVDTYTAGLFGKRTQQLLECAVESVLSCQPGPPMLAPFLTRQVQQQLRLAKAATSILESAVGNEAAELLEMSPTGQHSLRRLVSFAKANRRNTFVLLDTLPVVTAFPLSNFTTYATMEELMAMVQEALHAKLQLCTWTAETLVMLERLVNGCTRVFSRPRTGGCGDAVLVSRLLPTLMQIASRLSRFVQPTQPTNTDTLRFVRVLECVACVIAHCGEQMAAVGFVEEDVLLGFLQALGQFSASSVYDAAAQRHLRLAWSVCWIALLSLWCTIMSVRGQYSAIASGWVPSLKAALLSSPRFAAALSAFAGVRGADRCRLLLWEVEEVDWCTRLVAVLAVQNVLLEKLTPCVQAGFVFLRQPHLQQQCVSSLPSAEVAISEGKRITIAQSYVLRSELTILLKQPSYAVPRDGATLASFVFPLELLGQTVELASTPSLSNDDVAAASTAISLVYSLDLLRQFALWELQILRKVAATSAPTGGIGLERSSNMGLTSFASRESSVTRSSSKRPLAGDADTATDVDDSFTADGQIDIATDVQTVHLETVQLALMAYAFTVQDFIQNARNAPRILYTAEVVSGVRHSMERLVRTLRSFVKDLSEVRWPLLSRVVQGQTAQLQHFIECL</sequence>
<evidence type="ECO:0000313" key="2">
    <source>
        <dbReference type="EMBL" id="CCM19844.1"/>
    </source>
</evidence>
<gene>
    <name evidence="2" type="primary">LgM4147LRVhigh.35.02280.00620</name>
    <name evidence="2" type="ORF">BN36_3573250</name>
</gene>
<feature type="compositionally biased region" description="Low complexity" evidence="1">
    <location>
        <begin position="1910"/>
        <end position="1931"/>
    </location>
</feature>
<feature type="region of interest" description="Disordered" evidence="1">
    <location>
        <begin position="1183"/>
        <end position="1226"/>
    </location>
</feature>
<proteinExistence type="predicted"/>
<name>A0A1E1J8A0_LEIGU</name>
<protein>
    <submittedName>
        <fullName evidence="2">Uncharacterized protein</fullName>
    </submittedName>
</protein>
<evidence type="ECO:0000256" key="1">
    <source>
        <dbReference type="SAM" id="MobiDB-lite"/>
    </source>
</evidence>
<feature type="region of interest" description="Disordered" evidence="1">
    <location>
        <begin position="1910"/>
        <end position="1934"/>
    </location>
</feature>
<reference evidence="2" key="1">
    <citation type="submission" date="2012-08" db="EMBL/GenBank/DDBJ databases">
        <title>Comparative genomics of metastatic and non-metastatic Leishmania guyanensis provides insights into polygenic factors involved in Leishmania RNA virus infection.</title>
        <authorList>
            <person name="Smith D."/>
            <person name="Hertz-Fowler C."/>
            <person name="Martin R."/>
            <person name="Dickens N."/>
            <person name="Fasel N."/>
            <person name="Falquet L."/>
            <person name="Beverley S."/>
            <person name="Zangger H."/>
            <person name="Calderon-Copete S."/>
            <person name="Mottram J."/>
            <person name="Xenarios I."/>
        </authorList>
    </citation>
    <scope>NUCLEOTIDE SEQUENCE</scope>
    <source>
        <strain evidence="2">MHOM/BR/75/M4147/SSU:IR2SAT-LUC</strain>
    </source>
</reference>
<feature type="region of interest" description="Disordered" evidence="1">
    <location>
        <begin position="1048"/>
        <end position="1079"/>
    </location>
</feature>